<evidence type="ECO:0008006" key="3">
    <source>
        <dbReference type="Google" id="ProtNLM"/>
    </source>
</evidence>
<comment type="caution">
    <text evidence="1">The sequence shown here is derived from an EMBL/GenBank/DDBJ whole genome shotgun (WGS) entry which is preliminary data.</text>
</comment>
<organism evidence="1 2">
    <name type="scientific">Eumeta variegata</name>
    <name type="common">Bagworm moth</name>
    <name type="synonym">Eumeta japonica</name>
    <dbReference type="NCBI Taxonomy" id="151549"/>
    <lineage>
        <taxon>Eukaryota</taxon>
        <taxon>Metazoa</taxon>
        <taxon>Ecdysozoa</taxon>
        <taxon>Arthropoda</taxon>
        <taxon>Hexapoda</taxon>
        <taxon>Insecta</taxon>
        <taxon>Pterygota</taxon>
        <taxon>Neoptera</taxon>
        <taxon>Endopterygota</taxon>
        <taxon>Lepidoptera</taxon>
        <taxon>Glossata</taxon>
        <taxon>Ditrysia</taxon>
        <taxon>Tineoidea</taxon>
        <taxon>Psychidae</taxon>
        <taxon>Oiketicinae</taxon>
        <taxon>Eumeta</taxon>
    </lineage>
</organism>
<protein>
    <recommendedName>
        <fullName evidence="3">Mariner Mos1 transposase</fullName>
    </recommendedName>
</protein>
<dbReference type="EMBL" id="BGZK01000715">
    <property type="protein sequence ID" value="GBP57390.1"/>
    <property type="molecule type" value="Genomic_DNA"/>
</dbReference>
<sequence length="98" mass="11717">MSQLHKILHEYLTVRKLCIRWIPHNLTDVQKLRRDNCCREMMQNLPVVFQMLYTTWLQLTKTDSKPKRQSAQWVFPFQELPAKVKRGRSVGIKMVASF</sequence>
<proteinExistence type="predicted"/>
<evidence type="ECO:0000313" key="1">
    <source>
        <dbReference type="EMBL" id="GBP57390.1"/>
    </source>
</evidence>
<gene>
    <name evidence="1" type="ORF">EVAR_51237_1</name>
</gene>
<evidence type="ECO:0000313" key="2">
    <source>
        <dbReference type="Proteomes" id="UP000299102"/>
    </source>
</evidence>
<dbReference type="OrthoDB" id="10017160at2759"/>
<dbReference type="AlphaFoldDB" id="A0A4C1X2P7"/>
<keyword evidence="2" id="KW-1185">Reference proteome</keyword>
<reference evidence="1 2" key="1">
    <citation type="journal article" date="2019" name="Commun. Biol.">
        <title>The bagworm genome reveals a unique fibroin gene that provides high tensile strength.</title>
        <authorList>
            <person name="Kono N."/>
            <person name="Nakamura H."/>
            <person name="Ohtoshi R."/>
            <person name="Tomita M."/>
            <person name="Numata K."/>
            <person name="Arakawa K."/>
        </authorList>
    </citation>
    <scope>NUCLEOTIDE SEQUENCE [LARGE SCALE GENOMIC DNA]</scope>
</reference>
<name>A0A4C1X2P7_EUMVA</name>
<accession>A0A4C1X2P7</accession>
<dbReference type="Proteomes" id="UP000299102">
    <property type="component" value="Unassembled WGS sequence"/>
</dbReference>